<dbReference type="Gene3D" id="3.30.420.60">
    <property type="entry name" value="eRF1 domain 2"/>
    <property type="match status" value="1"/>
</dbReference>
<evidence type="ECO:0000313" key="2">
    <source>
        <dbReference type="Proteomes" id="UP000059672"/>
    </source>
</evidence>
<sequence>MRKNIGIWIDTKQAFIIKVTNNNHSIKKIESNIETRERVPGESKKYGRFGGQYMTFEKNKLNRRNIQTKKFFKQLLKEIINCDNVVLFGPSKMKKLFKKEIKSNMLVKDKLIGVYKSELLTENQLIAWVKDFYNKTTL</sequence>
<reference evidence="2" key="1">
    <citation type="submission" date="2015-12" db="EMBL/GenBank/DDBJ databases">
        <title>Complete genome sequence of Lutibacter profundus strain LP1.</title>
        <authorList>
            <person name="Wissuwa J."/>
            <person name="Le Moine Bauer S."/>
            <person name="Stokke R."/>
            <person name="Dahle H."/>
            <person name="Steen I.H."/>
        </authorList>
    </citation>
    <scope>NUCLEOTIDE SEQUENCE [LARGE SCALE GENOMIC DNA]</scope>
    <source>
        <strain evidence="2">LP1</strain>
    </source>
</reference>
<organism evidence="1 2">
    <name type="scientific">Lutibacter profundi</name>
    <dbReference type="NCBI Taxonomy" id="1622118"/>
    <lineage>
        <taxon>Bacteria</taxon>
        <taxon>Pseudomonadati</taxon>
        <taxon>Bacteroidota</taxon>
        <taxon>Flavobacteriia</taxon>
        <taxon>Flavobacteriales</taxon>
        <taxon>Flavobacteriaceae</taxon>
        <taxon>Lutibacter</taxon>
    </lineage>
</organism>
<gene>
    <name evidence="1" type="ORF">Lupro_12845</name>
</gene>
<dbReference type="RefSeq" id="WP_068211146.1">
    <property type="nucleotide sequence ID" value="NZ_CP013355.1"/>
</dbReference>
<name>A0A0X8G8L5_9FLAO</name>
<dbReference type="STRING" id="1622118.Lupro_12845"/>
<dbReference type="OrthoDB" id="594984at2"/>
<accession>A0A0X8G8L5</accession>
<dbReference type="Proteomes" id="UP000059672">
    <property type="component" value="Chromosome"/>
</dbReference>
<dbReference type="InterPro" id="IPR042226">
    <property type="entry name" value="eFR1_2_sf"/>
</dbReference>
<dbReference type="SUPFAM" id="SSF53137">
    <property type="entry name" value="Translational machinery components"/>
    <property type="match status" value="1"/>
</dbReference>
<keyword evidence="2" id="KW-1185">Reference proteome</keyword>
<dbReference type="AlphaFoldDB" id="A0A0X8G8L5"/>
<evidence type="ECO:0000313" key="1">
    <source>
        <dbReference type="EMBL" id="AMC12092.1"/>
    </source>
</evidence>
<dbReference type="EMBL" id="CP013355">
    <property type="protein sequence ID" value="AMC12092.1"/>
    <property type="molecule type" value="Genomic_DNA"/>
</dbReference>
<proteinExistence type="predicted"/>
<dbReference type="KEGG" id="lut:Lupro_12845"/>
<protein>
    <recommendedName>
        <fullName evidence="3">Host attachment protein</fullName>
    </recommendedName>
</protein>
<evidence type="ECO:0008006" key="3">
    <source>
        <dbReference type="Google" id="ProtNLM"/>
    </source>
</evidence>
<reference evidence="1 2" key="2">
    <citation type="journal article" date="2016" name="Int. J. Syst. Evol. Microbiol.">
        <title>Lutibacter profundi sp. nov., isolated from a deep-sea hydrothermal system on the Arctic Mid-Ocean Ridge and emended description of the genus Lutibacter.</title>
        <authorList>
            <person name="Le Moine Bauer S."/>
            <person name="Roalkvam I."/>
            <person name="Steen I.H."/>
            <person name="Dahle H."/>
        </authorList>
    </citation>
    <scope>NUCLEOTIDE SEQUENCE [LARGE SCALE GENOMIC DNA]</scope>
    <source>
        <strain evidence="1 2">LP1</strain>
    </source>
</reference>